<evidence type="ECO:0000313" key="1">
    <source>
        <dbReference type="EMBL" id="JAH06068.1"/>
    </source>
</evidence>
<name>A0A0E9PQD3_ANGAN</name>
<reference evidence="1" key="2">
    <citation type="journal article" date="2015" name="Fish Shellfish Immunol.">
        <title>Early steps in the European eel (Anguilla anguilla)-Vibrio vulnificus interaction in the gills: Role of the RtxA13 toxin.</title>
        <authorList>
            <person name="Callol A."/>
            <person name="Pajuelo D."/>
            <person name="Ebbesson L."/>
            <person name="Teles M."/>
            <person name="MacKenzie S."/>
            <person name="Amaro C."/>
        </authorList>
    </citation>
    <scope>NUCLEOTIDE SEQUENCE</scope>
</reference>
<sequence>MLQNSMSSSQEGPIKQIDHTAHSVIKDLFRSD</sequence>
<proteinExistence type="predicted"/>
<accession>A0A0E9PQD3</accession>
<dbReference type="EMBL" id="GBXM01102509">
    <property type="protein sequence ID" value="JAH06068.1"/>
    <property type="molecule type" value="Transcribed_RNA"/>
</dbReference>
<organism evidence="1">
    <name type="scientific">Anguilla anguilla</name>
    <name type="common">European freshwater eel</name>
    <name type="synonym">Muraena anguilla</name>
    <dbReference type="NCBI Taxonomy" id="7936"/>
    <lineage>
        <taxon>Eukaryota</taxon>
        <taxon>Metazoa</taxon>
        <taxon>Chordata</taxon>
        <taxon>Craniata</taxon>
        <taxon>Vertebrata</taxon>
        <taxon>Euteleostomi</taxon>
        <taxon>Actinopterygii</taxon>
        <taxon>Neopterygii</taxon>
        <taxon>Teleostei</taxon>
        <taxon>Anguilliformes</taxon>
        <taxon>Anguillidae</taxon>
        <taxon>Anguilla</taxon>
    </lineage>
</organism>
<dbReference type="AlphaFoldDB" id="A0A0E9PQD3"/>
<protein>
    <submittedName>
        <fullName evidence="1">Uncharacterized protein</fullName>
    </submittedName>
</protein>
<reference evidence="1" key="1">
    <citation type="submission" date="2014-11" db="EMBL/GenBank/DDBJ databases">
        <authorList>
            <person name="Amaro Gonzalez C."/>
        </authorList>
    </citation>
    <scope>NUCLEOTIDE SEQUENCE</scope>
</reference>